<dbReference type="GO" id="GO:0016779">
    <property type="term" value="F:nucleotidyltransferase activity"/>
    <property type="evidence" value="ECO:0007669"/>
    <property type="project" value="UniProtKB-KW"/>
</dbReference>
<dbReference type="CDD" id="cd06422">
    <property type="entry name" value="NTP_transferase_like_1"/>
    <property type="match status" value="1"/>
</dbReference>
<dbReference type="Gene3D" id="3.90.550.10">
    <property type="entry name" value="Spore Coat Polysaccharide Biosynthesis Protein SpsA, Chain A"/>
    <property type="match status" value="1"/>
</dbReference>
<dbReference type="Pfam" id="PF00483">
    <property type="entry name" value="NTP_transferase"/>
    <property type="match status" value="1"/>
</dbReference>
<dbReference type="SUPFAM" id="SSF53448">
    <property type="entry name" value="Nucleotide-diphospho-sugar transferases"/>
    <property type="match status" value="1"/>
</dbReference>
<keyword evidence="1 4" id="KW-0808">Transferase</keyword>
<dbReference type="AlphaFoldDB" id="A0AB39X4X1"/>
<dbReference type="InterPro" id="IPR054790">
    <property type="entry name" value="MurU"/>
</dbReference>
<evidence type="ECO:0000256" key="2">
    <source>
        <dbReference type="ARBA" id="ARBA00022695"/>
    </source>
</evidence>
<gene>
    <name evidence="4" type="primary">murU</name>
    <name evidence="4" type="ORF">AB8S08_10230</name>
</gene>
<feature type="domain" description="Nucleotidyl transferase" evidence="3">
    <location>
        <begin position="2"/>
        <end position="222"/>
    </location>
</feature>
<dbReference type="PANTHER" id="PTHR43584:SF8">
    <property type="entry name" value="N-ACETYLMURAMATE ALPHA-1-PHOSPHATE URIDYLYLTRANSFERASE"/>
    <property type="match status" value="1"/>
</dbReference>
<dbReference type="InterPro" id="IPR050065">
    <property type="entry name" value="GlmU-like"/>
</dbReference>
<sequence length="226" mass="24487">MKAMILAAGRGKRMQPLTDTLPKPLLAVRGKPLIQYHLEKLAALGVEQVVINHAWLGHLLQQQLGDGRQFGLRLSYSAEPPGGLETAGGIIKALPWLGDEPFWVINGDVFTDLDFGNLPRQLEADADAHLLLVANPAHHPRGDFALAQSGLLSTDANASNRLTYSGMGLFHPRLFAAYPAGSEQVLALRSLFEQAIQRQALYGSCIAAAWTDVGTPERLAQLQEPV</sequence>
<name>A0AB39X4X1_9GAMM</name>
<dbReference type="EC" id="2.7.7.99" evidence="4"/>
<evidence type="ECO:0000259" key="3">
    <source>
        <dbReference type="Pfam" id="PF00483"/>
    </source>
</evidence>
<dbReference type="InterPro" id="IPR029044">
    <property type="entry name" value="Nucleotide-diphossugar_trans"/>
</dbReference>
<dbReference type="InterPro" id="IPR005835">
    <property type="entry name" value="NTP_transferase_dom"/>
</dbReference>
<keyword evidence="2 4" id="KW-0548">Nucleotidyltransferase</keyword>
<organism evidence="4">
    <name type="scientific">Pseudidiomarina sp. PP-1MA</name>
    <dbReference type="NCBI Taxonomy" id="3237706"/>
    <lineage>
        <taxon>Bacteria</taxon>
        <taxon>Pseudomonadati</taxon>
        <taxon>Pseudomonadota</taxon>
        <taxon>Gammaproteobacteria</taxon>
        <taxon>Alteromonadales</taxon>
        <taxon>Idiomarinaceae</taxon>
        <taxon>Pseudidiomarina</taxon>
    </lineage>
</organism>
<reference evidence="4" key="1">
    <citation type="submission" date="2024-07" db="EMBL/GenBank/DDBJ databases">
        <title>Whole genome sequence of bacterial strains from algal surface.</title>
        <authorList>
            <person name="Kumar P."/>
        </authorList>
    </citation>
    <scope>NUCLEOTIDE SEQUENCE</scope>
    <source>
        <strain evidence="4">PP-1MA</strain>
    </source>
</reference>
<dbReference type="EMBL" id="CP165718">
    <property type="protein sequence ID" value="XDV09129.1"/>
    <property type="molecule type" value="Genomic_DNA"/>
</dbReference>
<protein>
    <submittedName>
        <fullName evidence="4">N-acetylmuramate alpha-1-phosphate uridylyltransferase MurU</fullName>
        <ecNumber evidence="4">2.7.7.99</ecNumber>
    </submittedName>
</protein>
<evidence type="ECO:0000256" key="1">
    <source>
        <dbReference type="ARBA" id="ARBA00022679"/>
    </source>
</evidence>
<dbReference type="NCBIfam" id="NF045761">
    <property type="entry name" value="NAMPUrTaseMurU"/>
    <property type="match status" value="1"/>
</dbReference>
<proteinExistence type="predicted"/>
<dbReference type="PANTHER" id="PTHR43584">
    <property type="entry name" value="NUCLEOTIDYL TRANSFERASE"/>
    <property type="match status" value="1"/>
</dbReference>
<accession>A0AB39X4X1</accession>
<evidence type="ECO:0000313" key="4">
    <source>
        <dbReference type="EMBL" id="XDV09129.1"/>
    </source>
</evidence>